<proteinExistence type="predicted"/>
<sequence length="120" mass="13250">MPTSHTHGPAEHDRSAGPNRIHRIQKGSLMALNNSEARLVDDLVRIIDLTSRVLNAPPGSHYQWDKSRQLDADVKGLADRLGGDHYKKLPDPIDSEKVIAAVASDSQRYSIGRALYGTNR</sequence>
<keyword evidence="2" id="KW-1185">Reference proteome</keyword>
<evidence type="ECO:0000313" key="2">
    <source>
        <dbReference type="Proteomes" id="UP000308760"/>
    </source>
</evidence>
<dbReference type="Proteomes" id="UP000308760">
    <property type="component" value="Unassembled WGS sequence"/>
</dbReference>
<comment type="caution">
    <text evidence="1">The sequence shown here is derived from an EMBL/GenBank/DDBJ whole genome shotgun (WGS) entry which is preliminary data.</text>
</comment>
<dbReference type="RefSeq" id="WP_136535333.1">
    <property type="nucleotide sequence ID" value="NZ_STGY01000056.1"/>
</dbReference>
<accession>A0A4S8Q8F6</accession>
<dbReference type="EMBL" id="STGY01000056">
    <property type="protein sequence ID" value="THV40558.1"/>
    <property type="molecule type" value="Genomic_DNA"/>
</dbReference>
<organism evidence="1 2">
    <name type="scientific">Glycomyces buryatensis</name>
    <dbReference type="NCBI Taxonomy" id="2570927"/>
    <lineage>
        <taxon>Bacteria</taxon>
        <taxon>Bacillati</taxon>
        <taxon>Actinomycetota</taxon>
        <taxon>Actinomycetes</taxon>
        <taxon>Glycomycetales</taxon>
        <taxon>Glycomycetaceae</taxon>
        <taxon>Glycomyces</taxon>
    </lineage>
</organism>
<gene>
    <name evidence="1" type="ORF">FAB82_14930</name>
</gene>
<evidence type="ECO:0000313" key="1">
    <source>
        <dbReference type="EMBL" id="THV40558.1"/>
    </source>
</evidence>
<name>A0A4S8Q8F6_9ACTN</name>
<reference evidence="1 2" key="2">
    <citation type="submission" date="2019-05" db="EMBL/GenBank/DDBJ databases">
        <title>Glycomyces buryatensis sp. nov.</title>
        <authorList>
            <person name="Nikitina E."/>
        </authorList>
    </citation>
    <scope>NUCLEOTIDE SEQUENCE [LARGE SCALE GENOMIC DNA]</scope>
    <source>
        <strain evidence="1 2">18</strain>
    </source>
</reference>
<reference evidence="2" key="1">
    <citation type="submission" date="2019-04" db="EMBL/GenBank/DDBJ databases">
        <title>Nocardioides xinjiangensis sp. nov.</title>
        <authorList>
            <person name="Liu S."/>
        </authorList>
    </citation>
    <scope>NUCLEOTIDE SEQUENCE [LARGE SCALE GENOMIC DNA]</scope>
    <source>
        <strain evidence="2">18</strain>
    </source>
</reference>
<dbReference type="AlphaFoldDB" id="A0A4S8Q8F6"/>
<protein>
    <submittedName>
        <fullName evidence="1">Uncharacterized protein</fullName>
    </submittedName>
</protein>